<dbReference type="GO" id="GO:0005634">
    <property type="term" value="C:nucleus"/>
    <property type="evidence" value="ECO:0007669"/>
    <property type="project" value="UniProtKB-SubCell"/>
</dbReference>
<name>A0AAW0V625_SCYPA</name>
<feature type="region of interest" description="Disordered" evidence="8">
    <location>
        <begin position="932"/>
        <end position="951"/>
    </location>
</feature>
<feature type="domain" description="Integrator complex subunit 3 N-terminal" evidence="10">
    <location>
        <begin position="59"/>
        <end position="465"/>
    </location>
</feature>
<comment type="subcellular location">
    <subcellularLocation>
        <location evidence="2">Cytoplasm</location>
    </subcellularLocation>
    <subcellularLocation>
        <location evidence="1">Nucleus</location>
    </subcellularLocation>
</comment>
<dbReference type="GO" id="GO:0005737">
    <property type="term" value="C:cytoplasm"/>
    <property type="evidence" value="ECO:0007669"/>
    <property type="project" value="UniProtKB-SubCell"/>
</dbReference>
<feature type="region of interest" description="Disordered" evidence="8">
    <location>
        <begin position="530"/>
        <end position="551"/>
    </location>
</feature>
<feature type="region of interest" description="Disordered" evidence="8">
    <location>
        <begin position="1008"/>
        <end position="1044"/>
    </location>
</feature>
<dbReference type="EMBL" id="JARAKH010000001">
    <property type="protein sequence ID" value="KAK8407789.1"/>
    <property type="molecule type" value="Genomic_DNA"/>
</dbReference>
<feature type="transmembrane region" description="Helical" evidence="9">
    <location>
        <begin position="1053"/>
        <end position="1075"/>
    </location>
</feature>
<evidence type="ECO:0000256" key="4">
    <source>
        <dbReference type="ARBA" id="ARBA00022490"/>
    </source>
</evidence>
<dbReference type="InterPro" id="IPR045334">
    <property type="entry name" value="INTS3"/>
</dbReference>
<evidence type="ECO:0000256" key="1">
    <source>
        <dbReference type="ARBA" id="ARBA00004123"/>
    </source>
</evidence>
<keyword evidence="9" id="KW-0472">Membrane</keyword>
<reference evidence="12 13" key="1">
    <citation type="submission" date="2023-03" db="EMBL/GenBank/DDBJ databases">
        <title>High-quality genome of Scylla paramamosain provides insights in environmental adaptation.</title>
        <authorList>
            <person name="Zhang L."/>
        </authorList>
    </citation>
    <scope>NUCLEOTIDE SEQUENCE [LARGE SCALE GENOMIC DNA]</scope>
    <source>
        <strain evidence="12">LZ_2023a</strain>
        <tissue evidence="12">Muscle</tissue>
    </source>
</reference>
<sequence length="1106" mass="126913">MTNERPITSRLFTTSVIEGRVELDEKYDKAYNSVISLTRGLSEEESHHALNKALDDRKVHDELCLGLLVSILADSSIASRHYHDLTLVSRDSLKVVTETLIHQIIGERFSRLSESTRRQLLWLVRELVKTGINNVEGVVWCLLRQIAGGDVSAKNVWLAESLVDILRENRPWLDKFPVIVASVTYTYLRILEDHSGPQFAGLRQKEVTFVVGLLRERFQDCLMIGRDLVRLLQNIAKIQEIEAFWRDLIHNPTSLCPGFTGILQLLQTRTSRRFFVVRLTPEMEKKIVFLCTDVKFGMQKRYQEWFQRQYLNTPESQTLRCDLIRFIIGCIHPSNEVLCSDIIPRWAVIGWLLSSCTSPVATANSKLALFYDWLLYNTETDNIMNIEPGILVMYHSMRPHPVLTTSLLDFICRIIPNFHPPLADKIRAGVHNSLRQILEKRVVQSLEPLFDNRHMDVELRKLIRETFPEFCANSVMGEVKHDDFVAPVSSQSVTTMDLLAETGLDFGASAVNSDSEVNNSNHIGGMEEAMFSEDEEEPPAQKPPPPPVAKIKVEENPVTPPSPVAEMEDVKPKVNDVNSVEEKVDLSKHLEYLENDMKTIILDLQNEKDTKQRCDLLQKLCDLIFSDDLDQMETVNLAYCLCHLLSDELTPGTSLLPQDISAESIQESLGNPLYVIFDNLITLPEDDHRRQPILQLLVEMHKTTYQVGYHFLYFLKASNIKSDKVQENNESSISTYRDLCKAAGLKDFAAFVIRDLRFLGEDDPRVLSWIIPDIYNNFSKQTRGNAELLQLVLERLDSSQLHDLVCMVLQGSLQMFDNSSFASILEKSLQWETVEQLFLWQLAKAHEIPVDCCLSVMPKLKFTSHSALVSNTHGEALSNILMMLRRESPTGILLRTLLLREFRMEDPTVVTILQYWVQRYEDKMANLINEVVNNKPQPSPNKRKRNQSTKASAVPLDQVLSHLNHLRTACGQTTFFALETMQDILQTAQNQCSETQKKKYGDLFALIEEEEEEEPAPEPQRKPKPSRGRKPKGRKKQESESEEESSEVNITRFLHLLWTLLVVENTYVTFLWYYLIVDRMDRNAHEFNQLFSSTYMLCGKFKVCSY</sequence>
<evidence type="ECO:0000256" key="6">
    <source>
        <dbReference type="ARBA" id="ARBA00032741"/>
    </source>
</evidence>
<comment type="similarity">
    <text evidence="3">Belongs to the Integrator subunit 3 family.</text>
</comment>
<feature type="compositionally biased region" description="Basic residues" evidence="8">
    <location>
        <begin position="1022"/>
        <end position="1035"/>
    </location>
</feature>
<accession>A0AAW0V625</accession>
<evidence type="ECO:0000259" key="10">
    <source>
        <dbReference type="Pfam" id="PF10189"/>
    </source>
</evidence>
<evidence type="ECO:0000259" key="11">
    <source>
        <dbReference type="Pfam" id="PF24566"/>
    </source>
</evidence>
<evidence type="ECO:0000313" key="13">
    <source>
        <dbReference type="Proteomes" id="UP001487740"/>
    </source>
</evidence>
<keyword evidence="9" id="KW-1133">Transmembrane helix</keyword>
<evidence type="ECO:0000256" key="8">
    <source>
        <dbReference type="SAM" id="MobiDB-lite"/>
    </source>
</evidence>
<evidence type="ECO:0000256" key="3">
    <source>
        <dbReference type="ARBA" id="ARBA00006130"/>
    </source>
</evidence>
<dbReference type="AlphaFoldDB" id="A0AAW0V625"/>
<keyword evidence="13" id="KW-1185">Reference proteome</keyword>
<keyword evidence="4" id="KW-0963">Cytoplasm</keyword>
<evidence type="ECO:0000256" key="9">
    <source>
        <dbReference type="SAM" id="Phobius"/>
    </source>
</evidence>
<dbReference type="PANTHER" id="PTHR13587">
    <property type="entry name" value="INTEGRATOR COMPLEX SUBUNIT 3"/>
    <property type="match status" value="1"/>
</dbReference>
<comment type="function">
    <text evidence="7">Component of the integrator complex, a multiprotein complex that terminates RNA polymerase II (Pol II) transcription in the promoter-proximal region of genes. The integrator complex provides a quality checkpoint during transcription elongation by driving premature transcription termination of transcripts that are unfavorably configured for transcriptional elongation: the complex terminates transcription by (1) catalyzing dephosphorylation of the C-terminal domain (CTD) of Pol II subunit Polr2A/Rbp1 and Spt5, and (2) degrading the exiting nascent RNA transcript via endonuclease activity. The integrator complex is also involved in the 3'-end processing of the U7 snRNA, and also the spliceosomal snRNAs U1, U2, U4 and U5.</text>
</comment>
<evidence type="ECO:0000313" key="12">
    <source>
        <dbReference type="EMBL" id="KAK8407789.1"/>
    </source>
</evidence>
<comment type="caution">
    <text evidence="12">The sequence shown here is derived from an EMBL/GenBank/DDBJ whole genome shotgun (WGS) entry which is preliminary data.</text>
</comment>
<keyword evidence="5" id="KW-0539">Nucleus</keyword>
<evidence type="ECO:0000256" key="2">
    <source>
        <dbReference type="ARBA" id="ARBA00004496"/>
    </source>
</evidence>
<proteinExistence type="inferred from homology"/>
<gene>
    <name evidence="12" type="ORF">O3P69_002375</name>
</gene>
<dbReference type="PANTHER" id="PTHR13587:SF7">
    <property type="entry name" value="INTEGRATOR COMPLEX SUBUNIT 3"/>
    <property type="match status" value="1"/>
</dbReference>
<dbReference type="InterPro" id="IPR019333">
    <property type="entry name" value="INTS3_N"/>
</dbReference>
<dbReference type="Pfam" id="PF10189">
    <property type="entry name" value="Ints3_N"/>
    <property type="match status" value="1"/>
</dbReference>
<evidence type="ECO:0000256" key="7">
    <source>
        <dbReference type="ARBA" id="ARBA00054331"/>
    </source>
</evidence>
<dbReference type="InterPro" id="IPR056518">
    <property type="entry name" value="HEAT_Ints3_C"/>
</dbReference>
<feature type="domain" description="Ints3-like C-terminal" evidence="11">
    <location>
        <begin position="601"/>
        <end position="1006"/>
    </location>
</feature>
<organism evidence="12 13">
    <name type="scientific">Scylla paramamosain</name>
    <name type="common">Mud crab</name>
    <dbReference type="NCBI Taxonomy" id="85552"/>
    <lineage>
        <taxon>Eukaryota</taxon>
        <taxon>Metazoa</taxon>
        <taxon>Ecdysozoa</taxon>
        <taxon>Arthropoda</taxon>
        <taxon>Crustacea</taxon>
        <taxon>Multicrustacea</taxon>
        <taxon>Malacostraca</taxon>
        <taxon>Eumalacostraca</taxon>
        <taxon>Eucarida</taxon>
        <taxon>Decapoda</taxon>
        <taxon>Pleocyemata</taxon>
        <taxon>Brachyura</taxon>
        <taxon>Eubrachyura</taxon>
        <taxon>Portunoidea</taxon>
        <taxon>Portunidae</taxon>
        <taxon>Portuninae</taxon>
        <taxon>Scylla</taxon>
    </lineage>
</organism>
<dbReference type="Pfam" id="PF24566">
    <property type="entry name" value="HEAT_Ints3_C"/>
    <property type="match status" value="1"/>
</dbReference>
<protein>
    <recommendedName>
        <fullName evidence="6">SOSS complex subunit A homolog</fullName>
    </recommendedName>
</protein>
<keyword evidence="9" id="KW-0812">Transmembrane</keyword>
<evidence type="ECO:0000256" key="5">
    <source>
        <dbReference type="ARBA" id="ARBA00023242"/>
    </source>
</evidence>
<dbReference type="Proteomes" id="UP001487740">
    <property type="component" value="Unassembled WGS sequence"/>
</dbReference>